<keyword evidence="3" id="KW-1185">Reference proteome</keyword>
<evidence type="ECO:0008006" key="4">
    <source>
        <dbReference type="Google" id="ProtNLM"/>
    </source>
</evidence>
<sequence length="75" mass="7915">MADSVTHSAVKSAARSARRGAADMSIATSLPRSGRSTDLRDISRRTLGRQADLARQSAGEKVFSQVPSPCLLASE</sequence>
<organism evidence="2 3">
    <name type="scientific">Streptomyces kronopolitis</name>
    <dbReference type="NCBI Taxonomy" id="1612435"/>
    <lineage>
        <taxon>Bacteria</taxon>
        <taxon>Bacillati</taxon>
        <taxon>Actinomycetota</taxon>
        <taxon>Actinomycetes</taxon>
        <taxon>Kitasatosporales</taxon>
        <taxon>Streptomycetaceae</taxon>
        <taxon>Streptomyces</taxon>
    </lineage>
</organism>
<dbReference type="Proteomes" id="UP000600080">
    <property type="component" value="Unassembled WGS sequence"/>
</dbReference>
<evidence type="ECO:0000313" key="3">
    <source>
        <dbReference type="Proteomes" id="UP000600080"/>
    </source>
</evidence>
<dbReference type="EMBL" id="BMND01000002">
    <property type="protein sequence ID" value="GGN34881.1"/>
    <property type="molecule type" value="Genomic_DNA"/>
</dbReference>
<accession>A0ABQ2J0W8</accession>
<protein>
    <recommendedName>
        <fullName evidence="4">FXSXX-COOH protein</fullName>
    </recommendedName>
</protein>
<reference evidence="3" key="1">
    <citation type="journal article" date="2019" name="Int. J. Syst. Evol. Microbiol.">
        <title>The Global Catalogue of Microorganisms (GCM) 10K type strain sequencing project: providing services to taxonomists for standard genome sequencing and annotation.</title>
        <authorList>
            <consortium name="The Broad Institute Genomics Platform"/>
            <consortium name="The Broad Institute Genome Sequencing Center for Infectious Disease"/>
            <person name="Wu L."/>
            <person name="Ma J."/>
        </authorList>
    </citation>
    <scope>NUCLEOTIDE SEQUENCE [LARGE SCALE GENOMIC DNA]</scope>
    <source>
        <strain evidence="3">CGMCC 4.7323</strain>
    </source>
</reference>
<evidence type="ECO:0000256" key="1">
    <source>
        <dbReference type="SAM" id="MobiDB-lite"/>
    </source>
</evidence>
<name>A0ABQ2J0W8_9ACTN</name>
<evidence type="ECO:0000313" key="2">
    <source>
        <dbReference type="EMBL" id="GGN34881.1"/>
    </source>
</evidence>
<feature type="region of interest" description="Disordered" evidence="1">
    <location>
        <begin position="1"/>
        <end position="75"/>
    </location>
</feature>
<proteinExistence type="predicted"/>
<feature type="compositionally biased region" description="Basic and acidic residues" evidence="1">
    <location>
        <begin position="35"/>
        <end position="44"/>
    </location>
</feature>
<comment type="caution">
    <text evidence="2">The sequence shown here is derived from an EMBL/GenBank/DDBJ whole genome shotgun (WGS) entry which is preliminary data.</text>
</comment>
<gene>
    <name evidence="2" type="ORF">GCM10012285_07380</name>
</gene>